<name>A0A6A6TPH7_9PLEO</name>
<dbReference type="Proteomes" id="UP000799324">
    <property type="component" value="Unassembled WGS sequence"/>
</dbReference>
<reference evidence="1" key="1">
    <citation type="journal article" date="2020" name="Stud. Mycol.">
        <title>101 Dothideomycetes genomes: a test case for predicting lifestyles and emergence of pathogens.</title>
        <authorList>
            <person name="Haridas S."/>
            <person name="Albert R."/>
            <person name="Binder M."/>
            <person name="Bloem J."/>
            <person name="Labutti K."/>
            <person name="Salamov A."/>
            <person name="Andreopoulos B."/>
            <person name="Baker S."/>
            <person name="Barry K."/>
            <person name="Bills G."/>
            <person name="Bluhm B."/>
            <person name="Cannon C."/>
            <person name="Castanera R."/>
            <person name="Culley D."/>
            <person name="Daum C."/>
            <person name="Ezra D."/>
            <person name="Gonzalez J."/>
            <person name="Henrissat B."/>
            <person name="Kuo A."/>
            <person name="Liang C."/>
            <person name="Lipzen A."/>
            <person name="Lutzoni F."/>
            <person name="Magnuson J."/>
            <person name="Mondo S."/>
            <person name="Nolan M."/>
            <person name="Ohm R."/>
            <person name="Pangilinan J."/>
            <person name="Park H.-J."/>
            <person name="Ramirez L."/>
            <person name="Alfaro M."/>
            <person name="Sun H."/>
            <person name="Tritt A."/>
            <person name="Yoshinaga Y."/>
            <person name="Zwiers L.-H."/>
            <person name="Turgeon B."/>
            <person name="Goodwin S."/>
            <person name="Spatafora J."/>
            <person name="Crous P."/>
            <person name="Grigoriev I."/>
        </authorList>
    </citation>
    <scope>NUCLEOTIDE SEQUENCE</scope>
    <source>
        <strain evidence="1">CBS 122681</strain>
    </source>
</reference>
<dbReference type="EMBL" id="MU004291">
    <property type="protein sequence ID" value="KAF2661975.1"/>
    <property type="molecule type" value="Genomic_DNA"/>
</dbReference>
<protein>
    <submittedName>
        <fullName evidence="1">Uncharacterized protein</fullName>
    </submittedName>
</protein>
<evidence type="ECO:0000313" key="1">
    <source>
        <dbReference type="EMBL" id="KAF2661975.1"/>
    </source>
</evidence>
<dbReference type="AlphaFoldDB" id="A0A6A6TPH7"/>
<proteinExistence type="predicted"/>
<gene>
    <name evidence="1" type="ORF">K491DRAFT_336476</name>
</gene>
<sequence>MPVVSYSHQSGSRLSSPAAAGSEALAEARGTPFWGCSKRMIDGHTAIQKLLLISARTNGGAEQGIRLKHATLACAYPKSGTQRPRLEGVASDRCPAERIHLVGAWAQRRARCVERTGGWRRARHAPSTEAFCPALIDDDPRPSLLCRWKVLGAF</sequence>
<organism evidence="1 2">
    <name type="scientific">Lophiostoma macrostomum CBS 122681</name>
    <dbReference type="NCBI Taxonomy" id="1314788"/>
    <lineage>
        <taxon>Eukaryota</taxon>
        <taxon>Fungi</taxon>
        <taxon>Dikarya</taxon>
        <taxon>Ascomycota</taxon>
        <taxon>Pezizomycotina</taxon>
        <taxon>Dothideomycetes</taxon>
        <taxon>Pleosporomycetidae</taxon>
        <taxon>Pleosporales</taxon>
        <taxon>Lophiostomataceae</taxon>
        <taxon>Lophiostoma</taxon>
    </lineage>
</organism>
<evidence type="ECO:0000313" key="2">
    <source>
        <dbReference type="Proteomes" id="UP000799324"/>
    </source>
</evidence>
<accession>A0A6A6TPH7</accession>
<keyword evidence="2" id="KW-1185">Reference proteome</keyword>